<evidence type="ECO:0000313" key="2">
    <source>
        <dbReference type="Proteomes" id="UP000248857"/>
    </source>
</evidence>
<keyword evidence="1" id="KW-0378">Hydrolase</keyword>
<dbReference type="Proteomes" id="UP000248857">
    <property type="component" value="Unassembled WGS sequence"/>
</dbReference>
<accession>A0A2W1JHT0</accession>
<dbReference type="Pfam" id="PF11663">
    <property type="entry name" value="Toxin_YhaV"/>
    <property type="match status" value="1"/>
</dbReference>
<gene>
    <name evidence="1" type="primary">yhaV_1</name>
    <name evidence="1" type="ORF">C1752_07853</name>
</gene>
<dbReference type="GO" id="GO:0016787">
    <property type="term" value="F:hydrolase activity"/>
    <property type="evidence" value="ECO:0007669"/>
    <property type="project" value="UniProtKB-KW"/>
</dbReference>
<name>A0A2W1JHT0_9CYAN</name>
<dbReference type="GO" id="GO:0110001">
    <property type="term" value="C:toxin-antitoxin complex"/>
    <property type="evidence" value="ECO:0007669"/>
    <property type="project" value="InterPro"/>
</dbReference>
<dbReference type="EMBL" id="PQWO01000021">
    <property type="protein sequence ID" value="PZD71125.1"/>
    <property type="molecule type" value="Genomic_DNA"/>
</dbReference>
<evidence type="ECO:0000313" key="1">
    <source>
        <dbReference type="EMBL" id="PZD71125.1"/>
    </source>
</evidence>
<protein>
    <submittedName>
        <fullName evidence="1">Toxin YhaV</fullName>
        <ecNumber evidence="1">3.1.-.-</ecNumber>
    </submittedName>
</protein>
<proteinExistence type="predicted"/>
<comment type="caution">
    <text evidence="1">The sequence shown here is derived from an EMBL/GenBank/DDBJ whole genome shotgun (WGS) entry which is preliminary data.</text>
</comment>
<dbReference type="EC" id="3.1.-.-" evidence="1"/>
<sequence length="105" mass="12438">MSVIPQNPTWPEYLQGGTLGDGYRLWLRAKLFQQYRLFFRYHLQSKVIIYSWVNYTATKRAYDSKTDAYRVFAEMLDSGHPPNDWAELLLEARAIVDRYKGIDEL</sequence>
<organism evidence="1 2">
    <name type="scientific">Acaryochloris thomasi RCC1774</name>
    <dbReference type="NCBI Taxonomy" id="1764569"/>
    <lineage>
        <taxon>Bacteria</taxon>
        <taxon>Bacillati</taxon>
        <taxon>Cyanobacteriota</taxon>
        <taxon>Cyanophyceae</taxon>
        <taxon>Acaryochloridales</taxon>
        <taxon>Acaryochloridaceae</taxon>
        <taxon>Acaryochloris</taxon>
        <taxon>Acaryochloris thomasi</taxon>
    </lineage>
</organism>
<keyword evidence="2" id="KW-1185">Reference proteome</keyword>
<dbReference type="GO" id="GO:0004540">
    <property type="term" value="F:RNA nuclease activity"/>
    <property type="evidence" value="ECO:0007669"/>
    <property type="project" value="InterPro"/>
</dbReference>
<reference evidence="1 2" key="1">
    <citation type="journal article" date="2018" name="Sci. Rep.">
        <title>A novel species of the marine cyanobacterium Acaryochloris with a unique pigment content and lifestyle.</title>
        <authorList>
            <person name="Partensky F."/>
            <person name="Six C."/>
            <person name="Ratin M."/>
            <person name="Garczarek L."/>
            <person name="Vaulot D."/>
            <person name="Probert I."/>
            <person name="Calteau A."/>
            <person name="Gourvil P."/>
            <person name="Marie D."/>
            <person name="Grebert T."/>
            <person name="Bouchier C."/>
            <person name="Le Panse S."/>
            <person name="Gachenot M."/>
            <person name="Rodriguez F."/>
            <person name="Garrido J.L."/>
        </authorList>
    </citation>
    <scope>NUCLEOTIDE SEQUENCE [LARGE SCALE GENOMIC DNA]</scope>
    <source>
        <strain evidence="1 2">RCC1774</strain>
    </source>
</reference>
<dbReference type="InterPro" id="IPR021679">
    <property type="entry name" value="Toxin_endonuclease_YhaV"/>
</dbReference>
<dbReference type="RefSeq" id="WP_233501836.1">
    <property type="nucleotide sequence ID" value="NZ_CAWNWM010000021.1"/>
</dbReference>
<dbReference type="AlphaFoldDB" id="A0A2W1JHT0"/>